<dbReference type="SUPFAM" id="SSF109604">
    <property type="entry name" value="HD-domain/PDEase-like"/>
    <property type="match status" value="1"/>
</dbReference>
<dbReference type="RefSeq" id="WP_103202225.1">
    <property type="nucleotide sequence ID" value="NZ_CVTD020000010.1"/>
</dbReference>
<dbReference type="Proteomes" id="UP000236497">
    <property type="component" value="Unassembled WGS sequence"/>
</dbReference>
<proteinExistence type="predicted"/>
<dbReference type="InterPro" id="IPR013976">
    <property type="entry name" value="HDOD"/>
</dbReference>
<feature type="domain" description="HDOD" evidence="1">
    <location>
        <begin position="1"/>
        <end position="182"/>
    </location>
</feature>
<keyword evidence="3" id="KW-1185">Reference proteome</keyword>
<accession>A0A0H5SFA5</accession>
<reference evidence="2 3" key="1">
    <citation type="submission" date="2015-06" db="EMBL/GenBank/DDBJ databases">
        <authorList>
            <person name="Wibberg Daniel"/>
        </authorList>
    </citation>
    <scope>NUCLEOTIDE SEQUENCE [LARGE SCALE GENOMIC DNA]</scope>
    <source>
        <strain evidence="2 3">T3/55T</strain>
    </source>
</reference>
<dbReference type="Gene3D" id="1.10.3210.10">
    <property type="entry name" value="Hypothetical protein af1432"/>
    <property type="match status" value="1"/>
</dbReference>
<dbReference type="EMBL" id="CVTD020000010">
    <property type="protein sequence ID" value="CRZ34114.1"/>
    <property type="molecule type" value="Genomic_DNA"/>
</dbReference>
<dbReference type="Pfam" id="PF08668">
    <property type="entry name" value="HDOD"/>
    <property type="match status" value="1"/>
</dbReference>
<evidence type="ECO:0000313" key="2">
    <source>
        <dbReference type="EMBL" id="CRZ34114.1"/>
    </source>
</evidence>
<dbReference type="InterPro" id="IPR052340">
    <property type="entry name" value="RNase_Y/CdgJ"/>
</dbReference>
<evidence type="ECO:0000259" key="1">
    <source>
        <dbReference type="PROSITE" id="PS51833"/>
    </source>
</evidence>
<sequence length="257" mass="29709">METDIDLLIEKVSQLNDLNNLMLKNINSGYFRLSREIKSIKEAVVYLGMKTVQNLLIIHIIQQLFSGGEEKRNRMFDMKMYWKHVLGTAVASCLVSEKLKKGDKYKLFSYGLLHDIGITILDICLPDYMDKVIEKIFKGLHQVAAERIVLGGITHADVGAWICRKWNIREDIINIIEFHHTPLYAQSDNEYIKMLYVGDVISNNYYQRLLGLNPNYEMDKQIAISLGLTDEDIREMVEEFPAALEQAWIIIGYCNKL</sequence>
<dbReference type="PANTHER" id="PTHR33525:SF3">
    <property type="entry name" value="RIBONUCLEASE Y"/>
    <property type="match status" value="1"/>
</dbReference>
<organism evidence="2 3">
    <name type="scientific">Herbinix hemicellulosilytica</name>
    <dbReference type="NCBI Taxonomy" id="1564487"/>
    <lineage>
        <taxon>Bacteria</taxon>
        <taxon>Bacillati</taxon>
        <taxon>Bacillota</taxon>
        <taxon>Clostridia</taxon>
        <taxon>Lachnospirales</taxon>
        <taxon>Lachnospiraceae</taxon>
        <taxon>Herbinix</taxon>
    </lineage>
</organism>
<protein>
    <recommendedName>
        <fullName evidence="1">HDOD domain-containing protein</fullName>
    </recommendedName>
</protein>
<dbReference type="AlphaFoldDB" id="A0A0H5SFA5"/>
<dbReference type="OrthoDB" id="2045426at2"/>
<dbReference type="PROSITE" id="PS51833">
    <property type="entry name" value="HDOD"/>
    <property type="match status" value="1"/>
</dbReference>
<dbReference type="PANTHER" id="PTHR33525">
    <property type="match status" value="1"/>
</dbReference>
<evidence type="ECO:0000313" key="3">
    <source>
        <dbReference type="Proteomes" id="UP000236497"/>
    </source>
</evidence>
<name>A0A0H5SFA5_HERHM</name>
<gene>
    <name evidence="2" type="ORF">HHT355_0911</name>
</gene>